<keyword evidence="3 9" id="KW-0812">Transmembrane</keyword>
<keyword evidence="4 10" id="KW-1133">Transmembrane helix</keyword>
<dbReference type="Gene3D" id="1.20.1070.10">
    <property type="entry name" value="Rhodopsin 7-helix transmembrane proteins"/>
    <property type="match status" value="1"/>
</dbReference>
<dbReference type="OrthoDB" id="10044919at2759"/>
<keyword evidence="8 9" id="KW-0807">Transducer</keyword>
<dbReference type="GO" id="GO:0004930">
    <property type="term" value="F:G protein-coupled receptor activity"/>
    <property type="evidence" value="ECO:0007669"/>
    <property type="project" value="UniProtKB-KW"/>
</dbReference>
<dbReference type="GO" id="GO:0005886">
    <property type="term" value="C:plasma membrane"/>
    <property type="evidence" value="ECO:0007669"/>
    <property type="project" value="UniProtKB-SubCell"/>
</dbReference>
<comment type="similarity">
    <text evidence="9">Belongs to the G-protein coupled receptor 1 family.</text>
</comment>
<evidence type="ECO:0000313" key="13">
    <source>
        <dbReference type="Proteomes" id="UP001152320"/>
    </source>
</evidence>
<dbReference type="AlphaFoldDB" id="A0A9Q0YRZ1"/>
<evidence type="ECO:0000256" key="2">
    <source>
        <dbReference type="ARBA" id="ARBA00022475"/>
    </source>
</evidence>
<reference evidence="12" key="1">
    <citation type="submission" date="2021-10" db="EMBL/GenBank/DDBJ databases">
        <title>Tropical sea cucumber genome reveals ecological adaptation and Cuvierian tubules defense mechanism.</title>
        <authorList>
            <person name="Chen T."/>
        </authorList>
    </citation>
    <scope>NUCLEOTIDE SEQUENCE</scope>
    <source>
        <strain evidence="12">Nanhai2018</strain>
        <tissue evidence="12">Muscle</tissue>
    </source>
</reference>
<dbReference type="PROSITE" id="PS50262">
    <property type="entry name" value="G_PROTEIN_RECEP_F1_2"/>
    <property type="match status" value="1"/>
</dbReference>
<keyword evidence="13" id="KW-1185">Reference proteome</keyword>
<gene>
    <name evidence="12" type="ORF">HOLleu_34292</name>
</gene>
<keyword evidence="5 9" id="KW-0297">G-protein coupled receptor</keyword>
<dbReference type="SUPFAM" id="SSF81321">
    <property type="entry name" value="Family A G protein-coupled receptor-like"/>
    <property type="match status" value="1"/>
</dbReference>
<keyword evidence="7 9" id="KW-0675">Receptor</keyword>
<dbReference type="InterPro" id="IPR017452">
    <property type="entry name" value="GPCR_Rhodpsn_7TM"/>
</dbReference>
<keyword evidence="2" id="KW-1003">Cell membrane</keyword>
<evidence type="ECO:0000256" key="9">
    <source>
        <dbReference type="RuleBase" id="RU000688"/>
    </source>
</evidence>
<dbReference type="PANTHER" id="PTHR24228:SF72">
    <property type="entry name" value="G-PROTEIN COUPLED RECEPTORS FAMILY 1 PROFILE DOMAIN-CONTAINING PROTEIN"/>
    <property type="match status" value="1"/>
</dbReference>
<evidence type="ECO:0000256" key="4">
    <source>
        <dbReference type="ARBA" id="ARBA00022989"/>
    </source>
</evidence>
<sequence length="352" mass="40270">MENVTARGGYVVPKHHRILLSVMLMTITLIGISGNTLIFIAYCLSRRLRTKTNAFLINLAAADILTCVFLPAIALPLLLDVEVPVQPWLNTLCAVNYVAIWILTSTSIMTLAFIAVNRYILITKSKKTYEQIYKRKFIFAFLCVSWLHPILYVTLQLALGRLLVFGYNEKMHGCTTGLEDPRSYWYDIVDFANITLVITMIVYCYGRIYLRLRRHNKQMQKGISSNPLWSERDGGLTNSSRVSQTQVTLTKNLFYILVAFFICFVPVIISKAFNVNIIIISYTQVIMSFNCCLNPFIYGMKHPHFRQVLYYILSRRWSEIPEPAYRWMNSGSHSAIAGSRSNDLDGISLTVL</sequence>
<comment type="caution">
    <text evidence="12">The sequence shown here is derived from an EMBL/GenBank/DDBJ whole genome shotgun (WGS) entry which is preliminary data.</text>
</comment>
<dbReference type="PROSITE" id="PS00237">
    <property type="entry name" value="G_PROTEIN_RECEP_F1_1"/>
    <property type="match status" value="1"/>
</dbReference>
<evidence type="ECO:0000256" key="6">
    <source>
        <dbReference type="ARBA" id="ARBA00023136"/>
    </source>
</evidence>
<feature type="transmembrane region" description="Helical" evidence="10">
    <location>
        <begin position="56"/>
        <end position="78"/>
    </location>
</feature>
<evidence type="ECO:0000256" key="10">
    <source>
        <dbReference type="SAM" id="Phobius"/>
    </source>
</evidence>
<dbReference type="CDD" id="cd00637">
    <property type="entry name" value="7tm_classA_rhodopsin-like"/>
    <property type="match status" value="1"/>
</dbReference>
<protein>
    <submittedName>
        <fullName evidence="12">Adenosine receptor A2a</fullName>
    </submittedName>
</protein>
<evidence type="ECO:0000256" key="1">
    <source>
        <dbReference type="ARBA" id="ARBA00004651"/>
    </source>
</evidence>
<comment type="subcellular location">
    <subcellularLocation>
        <location evidence="1">Cell membrane</location>
        <topology evidence="1">Multi-pass membrane protein</topology>
    </subcellularLocation>
</comment>
<keyword evidence="6 10" id="KW-0472">Membrane</keyword>
<evidence type="ECO:0000256" key="3">
    <source>
        <dbReference type="ARBA" id="ARBA00022692"/>
    </source>
</evidence>
<evidence type="ECO:0000313" key="12">
    <source>
        <dbReference type="EMBL" id="KAJ8024391.1"/>
    </source>
</evidence>
<feature type="transmembrane region" description="Helical" evidence="10">
    <location>
        <begin position="98"/>
        <end position="116"/>
    </location>
</feature>
<evidence type="ECO:0000256" key="5">
    <source>
        <dbReference type="ARBA" id="ARBA00023040"/>
    </source>
</evidence>
<accession>A0A9Q0YRZ1</accession>
<dbReference type="PRINTS" id="PR00237">
    <property type="entry name" value="GPCRRHODOPSN"/>
</dbReference>
<dbReference type="PANTHER" id="PTHR24228">
    <property type="entry name" value="B2 BRADYKININ RECEPTOR/ANGIOTENSIN II RECEPTOR"/>
    <property type="match status" value="1"/>
</dbReference>
<feature type="transmembrane region" description="Helical" evidence="10">
    <location>
        <begin position="275"/>
        <end position="297"/>
    </location>
</feature>
<feature type="transmembrane region" description="Helical" evidence="10">
    <location>
        <begin position="137"/>
        <end position="159"/>
    </location>
</feature>
<dbReference type="Pfam" id="PF00001">
    <property type="entry name" value="7tm_1"/>
    <property type="match status" value="1"/>
</dbReference>
<proteinExistence type="inferred from homology"/>
<feature type="transmembrane region" description="Helical" evidence="10">
    <location>
        <begin position="18"/>
        <end position="44"/>
    </location>
</feature>
<dbReference type="EMBL" id="JAIZAY010000018">
    <property type="protein sequence ID" value="KAJ8024391.1"/>
    <property type="molecule type" value="Genomic_DNA"/>
</dbReference>
<dbReference type="SMART" id="SM01381">
    <property type="entry name" value="7TM_GPCR_Srsx"/>
    <property type="match status" value="1"/>
</dbReference>
<name>A0A9Q0YRZ1_HOLLE</name>
<evidence type="ECO:0000259" key="11">
    <source>
        <dbReference type="PROSITE" id="PS50262"/>
    </source>
</evidence>
<organism evidence="12 13">
    <name type="scientific">Holothuria leucospilota</name>
    <name type="common">Black long sea cucumber</name>
    <name type="synonym">Mertensiothuria leucospilota</name>
    <dbReference type="NCBI Taxonomy" id="206669"/>
    <lineage>
        <taxon>Eukaryota</taxon>
        <taxon>Metazoa</taxon>
        <taxon>Echinodermata</taxon>
        <taxon>Eleutherozoa</taxon>
        <taxon>Echinozoa</taxon>
        <taxon>Holothuroidea</taxon>
        <taxon>Aspidochirotacea</taxon>
        <taxon>Aspidochirotida</taxon>
        <taxon>Holothuriidae</taxon>
        <taxon>Holothuria</taxon>
    </lineage>
</organism>
<feature type="transmembrane region" description="Helical" evidence="10">
    <location>
        <begin position="253"/>
        <end position="269"/>
    </location>
</feature>
<feature type="domain" description="G-protein coupled receptors family 1 profile" evidence="11">
    <location>
        <begin position="34"/>
        <end position="298"/>
    </location>
</feature>
<feature type="transmembrane region" description="Helical" evidence="10">
    <location>
        <begin position="191"/>
        <end position="210"/>
    </location>
</feature>
<dbReference type="Proteomes" id="UP001152320">
    <property type="component" value="Chromosome 18"/>
</dbReference>
<dbReference type="InterPro" id="IPR000276">
    <property type="entry name" value="GPCR_Rhodpsn"/>
</dbReference>
<evidence type="ECO:0000256" key="7">
    <source>
        <dbReference type="ARBA" id="ARBA00023170"/>
    </source>
</evidence>
<evidence type="ECO:0000256" key="8">
    <source>
        <dbReference type="ARBA" id="ARBA00023224"/>
    </source>
</evidence>